<sequence length="497" mass="55642">MQDLHDLKLILERKEPLVVIETYEESRALELLTRLAIERGDALQQWTVSDGLRRLGFGEDISVVESEAPDKALRAVKLREESGLFVFCDLHPFLDQALIVRLIKDIVFQHEGFGKTIVLLSHQVALPEDLQRYAVRFRLTLPGEEQLLSLVREEARHFSRTTGQKVKTDNTTLQQIVRNLRGVTYADARRLIRGAIVDDGAITQDDLGPVTKAKMALLDRDGAIHFEYDTARFMDVAGLDVMKQWLDKRRDAFFGDDPRMRPRGVMLFGVQGSGKSLAAKAVAGSWGVPLLRLDMGNMYNKYIGETERNLREALEMAETMSPCVVWMDEIEKGLGQDGSDSGVSQRLLGTLLTWLAEHKSSVFTVMTANNIHALPPELVRKGRLDELFFVDLPRVDVREAIIRLHLAKRQIADDTIDVAAVATASDGFSGAELEQVIVSACHRRGRSMQAAETRLVTTDDLIDEVQRTCPLSVTMAEAVQYLRDWAVGRAVLADSAH</sequence>
<evidence type="ECO:0000256" key="7">
    <source>
        <dbReference type="ARBA" id="ARBA00040480"/>
    </source>
</evidence>
<dbReference type="InterPro" id="IPR027417">
    <property type="entry name" value="P-loop_NTPase"/>
</dbReference>
<evidence type="ECO:0000256" key="5">
    <source>
        <dbReference type="ARBA" id="ARBA00022840"/>
    </source>
</evidence>
<dbReference type="Gene3D" id="1.10.8.60">
    <property type="match status" value="1"/>
</dbReference>
<evidence type="ECO:0000256" key="2">
    <source>
        <dbReference type="ARBA" id="ARBA00022528"/>
    </source>
</evidence>
<accession>A0A160TAE1</accession>
<gene>
    <name evidence="9" type="ORF">MGWOODY_Tha1214</name>
</gene>
<dbReference type="EMBL" id="CZQC01000019">
    <property type="protein sequence ID" value="CUS40573.1"/>
    <property type="molecule type" value="Genomic_DNA"/>
</dbReference>
<dbReference type="PANTHER" id="PTHR42960">
    <property type="entry name" value="YCF46 PROTEIN"/>
    <property type="match status" value="1"/>
</dbReference>
<reference evidence="9" key="1">
    <citation type="submission" date="2015-10" db="EMBL/GenBank/DDBJ databases">
        <authorList>
            <person name="Gilbert D.G."/>
        </authorList>
    </citation>
    <scope>NUCLEOTIDE SEQUENCE</scope>
</reference>
<dbReference type="Pfam" id="PF00004">
    <property type="entry name" value="AAA"/>
    <property type="match status" value="1"/>
</dbReference>
<keyword evidence="5" id="KW-0067">ATP-binding</keyword>
<keyword evidence="9" id="KW-0132">Cell division</keyword>
<dbReference type="GO" id="GO:0051301">
    <property type="term" value="P:cell division"/>
    <property type="evidence" value="ECO:0007669"/>
    <property type="project" value="UniProtKB-KW"/>
</dbReference>
<evidence type="ECO:0000256" key="4">
    <source>
        <dbReference type="ARBA" id="ARBA00022741"/>
    </source>
</evidence>
<dbReference type="SUPFAM" id="SSF52540">
    <property type="entry name" value="P-loop containing nucleoside triphosphate hydrolases"/>
    <property type="match status" value="2"/>
</dbReference>
<name>A0A160TAE1_9ZZZZ</name>
<evidence type="ECO:0000256" key="6">
    <source>
        <dbReference type="ARBA" id="ARBA00038088"/>
    </source>
</evidence>
<organism evidence="9">
    <name type="scientific">hydrothermal vent metagenome</name>
    <dbReference type="NCBI Taxonomy" id="652676"/>
    <lineage>
        <taxon>unclassified sequences</taxon>
        <taxon>metagenomes</taxon>
        <taxon>ecological metagenomes</taxon>
    </lineage>
</organism>
<proteinExistence type="inferred from homology"/>
<keyword evidence="3" id="KW-0934">Plastid</keyword>
<evidence type="ECO:0000313" key="9">
    <source>
        <dbReference type="EMBL" id="CUS40573.1"/>
    </source>
</evidence>
<dbReference type="AlphaFoldDB" id="A0A160TAE1"/>
<dbReference type="SMART" id="SM00382">
    <property type="entry name" value="AAA"/>
    <property type="match status" value="1"/>
</dbReference>
<evidence type="ECO:0000256" key="1">
    <source>
        <dbReference type="ARBA" id="ARBA00004229"/>
    </source>
</evidence>
<dbReference type="PANTHER" id="PTHR42960:SF1">
    <property type="entry name" value="YCF46 PROTEIN"/>
    <property type="match status" value="1"/>
</dbReference>
<feature type="domain" description="AAA+ ATPase" evidence="8">
    <location>
        <begin position="261"/>
        <end position="394"/>
    </location>
</feature>
<keyword evidence="9" id="KW-0131">Cell cycle</keyword>
<evidence type="ECO:0000259" key="8">
    <source>
        <dbReference type="SMART" id="SM00382"/>
    </source>
</evidence>
<comment type="similarity">
    <text evidence="6">Belongs to the AAA ATPase family. Highly divergent.</text>
</comment>
<dbReference type="GO" id="GO:0009507">
    <property type="term" value="C:chloroplast"/>
    <property type="evidence" value="ECO:0007669"/>
    <property type="project" value="UniProtKB-SubCell"/>
</dbReference>
<keyword evidence="2" id="KW-0150">Chloroplast</keyword>
<evidence type="ECO:0000256" key="3">
    <source>
        <dbReference type="ARBA" id="ARBA00022640"/>
    </source>
</evidence>
<keyword evidence="4" id="KW-0547">Nucleotide-binding</keyword>
<dbReference type="GO" id="GO:0016887">
    <property type="term" value="F:ATP hydrolysis activity"/>
    <property type="evidence" value="ECO:0007669"/>
    <property type="project" value="InterPro"/>
</dbReference>
<comment type="subcellular location">
    <subcellularLocation>
        <location evidence="1">Plastid</location>
        <location evidence="1">Chloroplast</location>
    </subcellularLocation>
</comment>
<dbReference type="InterPro" id="IPR003959">
    <property type="entry name" value="ATPase_AAA_core"/>
</dbReference>
<dbReference type="InterPro" id="IPR003593">
    <property type="entry name" value="AAA+_ATPase"/>
</dbReference>
<dbReference type="GO" id="GO:0005524">
    <property type="term" value="F:ATP binding"/>
    <property type="evidence" value="ECO:0007669"/>
    <property type="project" value="UniProtKB-KW"/>
</dbReference>
<dbReference type="InterPro" id="IPR052381">
    <property type="entry name" value="AAA_domain_protein"/>
</dbReference>
<keyword evidence="9" id="KW-0378">Hydrolase</keyword>
<protein>
    <recommendedName>
        <fullName evidence="7">Uncharacterized AAA domain-containing protein ycf46</fullName>
    </recommendedName>
</protein>
<dbReference type="Gene3D" id="3.40.50.300">
    <property type="entry name" value="P-loop containing nucleotide triphosphate hydrolases"/>
    <property type="match status" value="1"/>
</dbReference>